<name>A0ACC0U1V1_9AGAM</name>
<evidence type="ECO:0000313" key="2">
    <source>
        <dbReference type="Proteomes" id="UP001207468"/>
    </source>
</evidence>
<comment type="caution">
    <text evidence="1">The sequence shown here is derived from an EMBL/GenBank/DDBJ whole genome shotgun (WGS) entry which is preliminary data.</text>
</comment>
<proteinExistence type="predicted"/>
<dbReference type="Proteomes" id="UP001207468">
    <property type="component" value="Unassembled WGS sequence"/>
</dbReference>
<accession>A0ACC0U1V1</accession>
<organism evidence="1 2">
    <name type="scientific">Russula earlei</name>
    <dbReference type="NCBI Taxonomy" id="71964"/>
    <lineage>
        <taxon>Eukaryota</taxon>
        <taxon>Fungi</taxon>
        <taxon>Dikarya</taxon>
        <taxon>Basidiomycota</taxon>
        <taxon>Agaricomycotina</taxon>
        <taxon>Agaricomycetes</taxon>
        <taxon>Russulales</taxon>
        <taxon>Russulaceae</taxon>
        <taxon>Russula</taxon>
    </lineage>
</organism>
<sequence length="200" mass="22945">MYTIDHAERALRQHDPTEKTLKRYSIPVLQELCVKRGIDVGGSSRPLKKPYIDALLIHHSRRDRDQLRLKIRLPNFLPQRVITLPRPDGTSEQSIADENRGHQQQEHSDEPASTFRFTQPTAAEHSHSEVDTFYVRHALTPAPTDDQEKMPDGNTDFKHNCNSKQTILPFWEGCAEEKKKSGKLHPCEDLRTTKGPGTYE</sequence>
<gene>
    <name evidence="1" type="ORF">F5148DRAFT_1151022</name>
</gene>
<dbReference type="EMBL" id="JAGFNK010000211">
    <property type="protein sequence ID" value="KAI9458323.1"/>
    <property type="molecule type" value="Genomic_DNA"/>
</dbReference>
<keyword evidence="2" id="KW-1185">Reference proteome</keyword>
<reference evidence="1" key="1">
    <citation type="submission" date="2021-03" db="EMBL/GenBank/DDBJ databases">
        <title>Evolutionary priming and transition to the ectomycorrhizal habit in an iconic lineage of mushroom-forming fungi: is preadaptation a requirement?</title>
        <authorList>
            <consortium name="DOE Joint Genome Institute"/>
            <person name="Looney B.P."/>
            <person name="Miyauchi S."/>
            <person name="Morin E."/>
            <person name="Drula E."/>
            <person name="Courty P.E."/>
            <person name="Chicoki N."/>
            <person name="Fauchery L."/>
            <person name="Kohler A."/>
            <person name="Kuo A."/>
            <person name="LaButti K."/>
            <person name="Pangilinan J."/>
            <person name="Lipzen A."/>
            <person name="Riley R."/>
            <person name="Andreopoulos W."/>
            <person name="He G."/>
            <person name="Johnson J."/>
            <person name="Barry K.W."/>
            <person name="Grigoriev I.V."/>
            <person name="Nagy L."/>
            <person name="Hibbett D."/>
            <person name="Henrissat B."/>
            <person name="Matheny P.B."/>
            <person name="Labbe J."/>
            <person name="Martin A.F."/>
        </authorList>
    </citation>
    <scope>NUCLEOTIDE SEQUENCE</scope>
    <source>
        <strain evidence="1">BPL698</strain>
    </source>
</reference>
<evidence type="ECO:0000313" key="1">
    <source>
        <dbReference type="EMBL" id="KAI9458323.1"/>
    </source>
</evidence>
<protein>
    <submittedName>
        <fullName evidence="1">Uncharacterized protein</fullName>
    </submittedName>
</protein>